<accession>A0A481Z0Z1</accession>
<dbReference type="EMBL" id="MK500407">
    <property type="protein sequence ID" value="QBK89089.1"/>
    <property type="molecule type" value="Genomic_DNA"/>
</dbReference>
<evidence type="ECO:0000256" key="1">
    <source>
        <dbReference type="SAM" id="MobiDB-lite"/>
    </source>
</evidence>
<name>A0A481Z0Z1_9VIRU</name>
<evidence type="ECO:0000313" key="2">
    <source>
        <dbReference type="EMBL" id="QBK89089.1"/>
    </source>
</evidence>
<organism evidence="2">
    <name type="scientific">Mimivirus LCMiAC02</name>
    <dbReference type="NCBI Taxonomy" id="2506609"/>
    <lineage>
        <taxon>Viruses</taxon>
        <taxon>Varidnaviria</taxon>
        <taxon>Bamfordvirae</taxon>
        <taxon>Nucleocytoviricota</taxon>
        <taxon>Megaviricetes</taxon>
        <taxon>Imitervirales</taxon>
        <taxon>Mimiviridae</taxon>
        <taxon>Klosneuvirinae</taxon>
    </lineage>
</organism>
<feature type="region of interest" description="Disordered" evidence="1">
    <location>
        <begin position="1"/>
        <end position="50"/>
    </location>
</feature>
<reference evidence="2" key="1">
    <citation type="journal article" date="2019" name="MBio">
        <title>Virus Genomes from Deep Sea Sediments Expand the Ocean Megavirome and Support Independent Origins of Viral Gigantism.</title>
        <authorList>
            <person name="Backstrom D."/>
            <person name="Yutin N."/>
            <person name="Jorgensen S.L."/>
            <person name="Dharamshi J."/>
            <person name="Homa F."/>
            <person name="Zaremba-Niedwiedzka K."/>
            <person name="Spang A."/>
            <person name="Wolf Y.I."/>
            <person name="Koonin E.V."/>
            <person name="Ettema T.J."/>
        </authorList>
    </citation>
    <scope>NUCLEOTIDE SEQUENCE</scope>
</reference>
<gene>
    <name evidence="2" type="ORF">LCMiAC02_01820</name>
</gene>
<protein>
    <submittedName>
        <fullName evidence="2">Uncharacterized protein</fullName>
    </submittedName>
</protein>
<feature type="compositionally biased region" description="Polar residues" evidence="1">
    <location>
        <begin position="1"/>
        <end position="13"/>
    </location>
</feature>
<proteinExistence type="predicted"/>
<sequence>MYNNNNNTTQGFPYNNYAPSGYNDNNLNRHRFPSNKYPPRNKLSGSDFGNFQPLSTNQQQFINNNTAITNFNKAFQTMTTLIEKMDYINNSDLIHNNVGDRELNEHIVEYRLNIDSYDRDITVYNNPFEYRVVFNPESSSTLKTERWKNGVLVSENHFMHGKPTPHINKEFRNVKYVKLDNIVLPQFGKIIEKDGEFMLDPNNNKLNEDRFIMLSIKELESGHHIYCTYDGNARHDIDPDSSDKFQPPCPWAHILPRKGHGINGRDFYNGLPFYGSRIYKNSALGNLTGFSIKFHSSFGKPLDYENLFTAEELKKFEDADNPIPRTNIRHPLNYNLQNHMSIIIGVVEGQIDTNTKLVK</sequence>